<keyword evidence="1" id="KW-0812">Transmembrane</keyword>
<reference evidence="2 3" key="1">
    <citation type="journal article" date="2016" name="Nat. Commun.">
        <title>Thousands of microbial genomes shed light on interconnected biogeochemical processes in an aquifer system.</title>
        <authorList>
            <person name="Anantharaman K."/>
            <person name="Brown C.T."/>
            <person name="Hug L.A."/>
            <person name="Sharon I."/>
            <person name="Castelle C.J."/>
            <person name="Probst A.J."/>
            <person name="Thomas B.C."/>
            <person name="Singh A."/>
            <person name="Wilkins M.J."/>
            <person name="Karaoz U."/>
            <person name="Brodie E.L."/>
            <person name="Williams K.H."/>
            <person name="Hubbard S.S."/>
            <person name="Banfield J.F."/>
        </authorList>
    </citation>
    <scope>NUCLEOTIDE SEQUENCE [LARGE SCALE GENOMIC DNA]</scope>
</reference>
<sequence length="121" mass="13265">MSPKIKNIIIFVGIAAVFILIYIFFIKKPQPQADLVSSSNPTFSSFSSIPDTMISNQRPLIAKDFLSLLLNVKNIKLDDAIFSDSAFNNLRDSSIILIPDGNEGRPNPFAPLGTDNVEAPI</sequence>
<gene>
    <name evidence="2" type="ORF">A3B85_03345</name>
</gene>
<keyword evidence="1" id="KW-0472">Membrane</keyword>
<dbReference type="Proteomes" id="UP000178374">
    <property type="component" value="Unassembled WGS sequence"/>
</dbReference>
<dbReference type="STRING" id="1801750.A3B85_03345"/>
<dbReference type="EMBL" id="MFUA01000002">
    <property type="protein sequence ID" value="OGI77769.1"/>
    <property type="molecule type" value="Genomic_DNA"/>
</dbReference>
<name>A0A1F6W787_9BACT</name>
<evidence type="ECO:0000313" key="2">
    <source>
        <dbReference type="EMBL" id="OGI77769.1"/>
    </source>
</evidence>
<comment type="caution">
    <text evidence="2">The sequence shown here is derived from an EMBL/GenBank/DDBJ whole genome shotgun (WGS) entry which is preliminary data.</text>
</comment>
<keyword evidence="1" id="KW-1133">Transmembrane helix</keyword>
<proteinExistence type="predicted"/>
<organism evidence="2 3">
    <name type="scientific">Candidatus Nomurabacteria bacterium RIFCSPHIGHO2_02_FULL_37_13</name>
    <dbReference type="NCBI Taxonomy" id="1801750"/>
    <lineage>
        <taxon>Bacteria</taxon>
        <taxon>Candidatus Nomuraibacteriota</taxon>
    </lineage>
</organism>
<protein>
    <submittedName>
        <fullName evidence="2">Uncharacterized protein</fullName>
    </submittedName>
</protein>
<dbReference type="AlphaFoldDB" id="A0A1F6W787"/>
<feature type="transmembrane region" description="Helical" evidence="1">
    <location>
        <begin position="7"/>
        <end position="25"/>
    </location>
</feature>
<evidence type="ECO:0000313" key="3">
    <source>
        <dbReference type="Proteomes" id="UP000178374"/>
    </source>
</evidence>
<evidence type="ECO:0000256" key="1">
    <source>
        <dbReference type="SAM" id="Phobius"/>
    </source>
</evidence>
<accession>A0A1F6W787</accession>